<dbReference type="EMBL" id="BMGB01000001">
    <property type="protein sequence ID" value="GGB06317.1"/>
    <property type="molecule type" value="Genomic_DNA"/>
</dbReference>
<dbReference type="InterPro" id="IPR011008">
    <property type="entry name" value="Dimeric_a/b-barrel"/>
</dbReference>
<accession>A0A916SP68</accession>
<evidence type="ECO:0000313" key="3">
    <source>
        <dbReference type="Proteomes" id="UP000606922"/>
    </source>
</evidence>
<dbReference type="Pfam" id="PF03992">
    <property type="entry name" value="ABM"/>
    <property type="match status" value="1"/>
</dbReference>
<evidence type="ECO:0000259" key="1">
    <source>
        <dbReference type="Pfam" id="PF03992"/>
    </source>
</evidence>
<gene>
    <name evidence="2" type="ORF">GCM10010979_21320</name>
</gene>
<dbReference type="SUPFAM" id="SSF54909">
    <property type="entry name" value="Dimeric alpha+beta barrel"/>
    <property type="match status" value="1"/>
</dbReference>
<dbReference type="Proteomes" id="UP000606922">
    <property type="component" value="Unassembled WGS sequence"/>
</dbReference>
<feature type="domain" description="ABM" evidence="1">
    <location>
        <begin position="9"/>
        <end position="73"/>
    </location>
</feature>
<keyword evidence="3" id="KW-1185">Reference proteome</keyword>
<reference evidence="2" key="2">
    <citation type="submission" date="2020-09" db="EMBL/GenBank/DDBJ databases">
        <authorList>
            <person name="Sun Q."/>
            <person name="Zhou Y."/>
        </authorList>
    </citation>
    <scope>NUCLEOTIDE SEQUENCE</scope>
    <source>
        <strain evidence="2">CGMCC 1.12813</strain>
    </source>
</reference>
<protein>
    <recommendedName>
        <fullName evidence="1">ABM domain-containing protein</fullName>
    </recommendedName>
</protein>
<sequence>MAVTSLLDLHVAAESVADAPTVIAEVLTATRAFEGNLGVEVLVDTDDSAHFMVVETWQSIGHDDAYRASRATPEGASALGGILAGPPTLTRFEPVAPTAG</sequence>
<dbReference type="RefSeq" id="WP_188510586.1">
    <property type="nucleotide sequence ID" value="NZ_BMGB01000001.1"/>
</dbReference>
<name>A0A916SP68_9MICO</name>
<organism evidence="2 3">
    <name type="scientific">Conyzicola nivalis</name>
    <dbReference type="NCBI Taxonomy" id="1477021"/>
    <lineage>
        <taxon>Bacteria</taxon>
        <taxon>Bacillati</taxon>
        <taxon>Actinomycetota</taxon>
        <taxon>Actinomycetes</taxon>
        <taxon>Micrococcales</taxon>
        <taxon>Microbacteriaceae</taxon>
        <taxon>Conyzicola</taxon>
    </lineage>
</organism>
<comment type="caution">
    <text evidence="2">The sequence shown here is derived from an EMBL/GenBank/DDBJ whole genome shotgun (WGS) entry which is preliminary data.</text>
</comment>
<proteinExistence type="predicted"/>
<reference evidence="2" key="1">
    <citation type="journal article" date="2014" name="Int. J. Syst. Evol. Microbiol.">
        <title>Complete genome sequence of Corynebacterium casei LMG S-19264T (=DSM 44701T), isolated from a smear-ripened cheese.</title>
        <authorList>
            <consortium name="US DOE Joint Genome Institute (JGI-PGF)"/>
            <person name="Walter F."/>
            <person name="Albersmeier A."/>
            <person name="Kalinowski J."/>
            <person name="Ruckert C."/>
        </authorList>
    </citation>
    <scope>NUCLEOTIDE SEQUENCE</scope>
    <source>
        <strain evidence="2">CGMCC 1.12813</strain>
    </source>
</reference>
<dbReference type="InterPro" id="IPR007138">
    <property type="entry name" value="ABM_dom"/>
</dbReference>
<dbReference type="Gene3D" id="3.30.70.100">
    <property type="match status" value="1"/>
</dbReference>
<dbReference type="AlphaFoldDB" id="A0A916SP68"/>
<evidence type="ECO:0000313" key="2">
    <source>
        <dbReference type="EMBL" id="GGB06317.1"/>
    </source>
</evidence>